<keyword evidence="3" id="KW-1185">Reference proteome</keyword>
<gene>
    <name evidence="2" type="ORF">SAMN05192555_10471</name>
</gene>
<evidence type="ECO:0000256" key="1">
    <source>
        <dbReference type="SAM" id="Phobius"/>
    </source>
</evidence>
<protein>
    <submittedName>
        <fullName evidence="2">Uncharacterized protein</fullName>
    </submittedName>
</protein>
<keyword evidence="1" id="KW-0472">Membrane</keyword>
<dbReference type="STRING" id="48727.SAMN05192555_10471"/>
<evidence type="ECO:0000313" key="2">
    <source>
        <dbReference type="EMBL" id="SDL38001.1"/>
    </source>
</evidence>
<keyword evidence="1" id="KW-0812">Transmembrane</keyword>
<dbReference type="EMBL" id="FNGH01000004">
    <property type="protein sequence ID" value="SDL38001.1"/>
    <property type="molecule type" value="Genomic_DNA"/>
</dbReference>
<dbReference type="RefSeq" id="WP_089657659.1">
    <property type="nucleotide sequence ID" value="NZ_FNGH01000004.1"/>
</dbReference>
<accession>A0A1G9JKR5</accession>
<keyword evidence="1" id="KW-1133">Transmembrane helix</keyword>
<proteinExistence type="predicted"/>
<feature type="transmembrane region" description="Helical" evidence="1">
    <location>
        <begin position="12"/>
        <end position="29"/>
    </location>
</feature>
<feature type="transmembrane region" description="Helical" evidence="1">
    <location>
        <begin position="41"/>
        <end position="65"/>
    </location>
</feature>
<dbReference type="OrthoDB" id="6182448at2"/>
<sequence>MNVKTSPGATTLALIIVVALGLAGLGLSLSELRLPLGPHELVALAVYGLAVAGLICLLALVASLVGGLRAQQTALTQSLETQSRQLRAAEAAQLMERFVHQAEALLDKESLDPNKRSVLRCLAVDAMRGNTGRGDPNISRLGRLFEWLAGEAEQASGDSARLGLIDPVLRQYAEIAEQLCQVGECDAERMAVFLRHQPRRPTTSSDEPAD</sequence>
<dbReference type="AlphaFoldDB" id="A0A1G9JKR5"/>
<organism evidence="2 3">
    <name type="scientific">Franzmannia pantelleriensis</name>
    <dbReference type="NCBI Taxonomy" id="48727"/>
    <lineage>
        <taxon>Bacteria</taxon>
        <taxon>Pseudomonadati</taxon>
        <taxon>Pseudomonadota</taxon>
        <taxon>Gammaproteobacteria</taxon>
        <taxon>Oceanospirillales</taxon>
        <taxon>Halomonadaceae</taxon>
        <taxon>Franzmannia</taxon>
    </lineage>
</organism>
<reference evidence="3" key="1">
    <citation type="submission" date="2016-10" db="EMBL/GenBank/DDBJ databases">
        <authorList>
            <person name="Varghese N."/>
            <person name="Submissions S."/>
        </authorList>
    </citation>
    <scope>NUCLEOTIDE SEQUENCE [LARGE SCALE GENOMIC DNA]</scope>
    <source>
        <strain evidence="3">AAP</strain>
    </source>
</reference>
<dbReference type="Proteomes" id="UP000199107">
    <property type="component" value="Unassembled WGS sequence"/>
</dbReference>
<evidence type="ECO:0000313" key="3">
    <source>
        <dbReference type="Proteomes" id="UP000199107"/>
    </source>
</evidence>
<name>A0A1G9JKR5_9GAMM</name>